<dbReference type="SMART" id="SM00332">
    <property type="entry name" value="PP2Cc"/>
    <property type="match status" value="1"/>
</dbReference>
<feature type="compositionally biased region" description="Low complexity" evidence="1">
    <location>
        <begin position="536"/>
        <end position="566"/>
    </location>
</feature>
<evidence type="ECO:0000256" key="2">
    <source>
        <dbReference type="SAM" id="Phobius"/>
    </source>
</evidence>
<dbReference type="PROSITE" id="PS51746">
    <property type="entry name" value="PPM_2"/>
    <property type="match status" value="1"/>
</dbReference>
<dbReference type="Pfam" id="PF13672">
    <property type="entry name" value="PP2C_2"/>
    <property type="match status" value="1"/>
</dbReference>
<dbReference type="KEGG" id="aaq:AOC05_15550"/>
<reference evidence="5" key="1">
    <citation type="submission" date="2015-09" db="EMBL/GenBank/DDBJ databases">
        <title>Complete genome of Arthrobacter alpinus strain R3.8.</title>
        <authorList>
            <person name="See-Too W.S."/>
            <person name="Chan K.G."/>
        </authorList>
    </citation>
    <scope>NUCLEOTIDE SEQUENCE [LARGE SCALE GENOMIC DNA]</scope>
    <source>
        <strain evidence="5">R3.8</strain>
    </source>
</reference>
<feature type="compositionally biased region" description="Polar residues" evidence="1">
    <location>
        <begin position="312"/>
        <end position="330"/>
    </location>
</feature>
<organism evidence="4 5">
    <name type="scientific">Arthrobacter alpinus</name>
    <dbReference type="NCBI Taxonomy" id="656366"/>
    <lineage>
        <taxon>Bacteria</taxon>
        <taxon>Bacillati</taxon>
        <taxon>Actinomycetota</taxon>
        <taxon>Actinomycetes</taxon>
        <taxon>Micrococcales</taxon>
        <taxon>Micrococcaceae</taxon>
        <taxon>Arthrobacter</taxon>
    </lineage>
</organism>
<dbReference type="RefSeq" id="WP_062008158.1">
    <property type="nucleotide sequence ID" value="NZ_CP012677.1"/>
</dbReference>
<evidence type="ECO:0000259" key="3">
    <source>
        <dbReference type="PROSITE" id="PS51746"/>
    </source>
</evidence>
<keyword evidence="5" id="KW-1185">Reference proteome</keyword>
<keyword evidence="2" id="KW-1133">Transmembrane helix</keyword>
<feature type="region of interest" description="Disordered" evidence="1">
    <location>
        <begin position="283"/>
        <end position="337"/>
    </location>
</feature>
<evidence type="ECO:0000256" key="1">
    <source>
        <dbReference type="SAM" id="MobiDB-lite"/>
    </source>
</evidence>
<gene>
    <name evidence="4" type="ORF">AOC05_15550</name>
</gene>
<evidence type="ECO:0000313" key="5">
    <source>
        <dbReference type="Proteomes" id="UP000062833"/>
    </source>
</evidence>
<keyword evidence="2" id="KW-0812">Transmembrane</keyword>
<dbReference type="CDD" id="cd00143">
    <property type="entry name" value="PP2Cc"/>
    <property type="match status" value="1"/>
</dbReference>
<dbReference type="SMART" id="SM00331">
    <property type="entry name" value="PP2C_SIG"/>
    <property type="match status" value="1"/>
</dbReference>
<sequence length="587" mass="61665">MPEHPLILRYAARSNVGLVRAKNDDSAYVGQYLAVVADGMGGHAGGDVASASTVLDLIHLDHDGYKDDAGTHLADEIQSANSLLSELVHVDPKLAGMGTTVTALLLSGDRLAYAHIGDSRAYRLKDGVFAQMSTDHTFVQRMIDEGRMTEAEAEVHPHKNVLMRVLGDVDASPELDLTYFDTEIGERWLLCSDGLNFVRHEMIEEVVRHTKNLATAADTLIELTLAAGSPDNVTVVVFDVVESTPDDTSTAALETVSTQIHSGDSTRADDLEPDDQELSLLSSRNQEGHKETVDAGRAPSQKVPAADVVPVTDTSTDADTGTKPSVTEPSDGQGADRMIVEGSRPQTEDDAPGELDAHIRAAAVRHELSLRPHELVGAALTANEEGKIPQLARAASTVRAAQLLTHKPADAAAVLEENEVSLPRVRFRPLVVAIVGALVVISIVAAGWVAYAWTQTQYYVGVSNGNVAIFKGVSQNLGPISLSSLQRETGVTVSSLPNYSQQLVKQTMPTSSLSGAEQIISDLQLGTGSSMPPCEPSDSATAPSGTSSAPPSESAVPPSPAVAATASPPPTTNAPSATPTCTPGGGR</sequence>
<proteinExistence type="predicted"/>
<dbReference type="SUPFAM" id="SSF81606">
    <property type="entry name" value="PP2C-like"/>
    <property type="match status" value="1"/>
</dbReference>
<protein>
    <recommendedName>
        <fullName evidence="3">PPM-type phosphatase domain-containing protein</fullName>
    </recommendedName>
</protein>
<dbReference type="Proteomes" id="UP000062833">
    <property type="component" value="Chromosome"/>
</dbReference>
<dbReference type="EMBL" id="CP012677">
    <property type="protein sequence ID" value="ALE93406.1"/>
    <property type="molecule type" value="Genomic_DNA"/>
</dbReference>
<accession>A0A0M4RDK8</accession>
<dbReference type="OrthoDB" id="9801841at2"/>
<dbReference type="AlphaFoldDB" id="A0A0M4RDK8"/>
<keyword evidence="2" id="KW-0472">Membrane</keyword>
<feature type="region of interest" description="Disordered" evidence="1">
    <location>
        <begin position="525"/>
        <end position="587"/>
    </location>
</feature>
<evidence type="ECO:0000313" key="4">
    <source>
        <dbReference type="EMBL" id="ALE93406.1"/>
    </source>
</evidence>
<dbReference type="InterPro" id="IPR036457">
    <property type="entry name" value="PPM-type-like_dom_sf"/>
</dbReference>
<feature type="domain" description="PPM-type phosphatase" evidence="3">
    <location>
        <begin position="9"/>
        <end position="240"/>
    </location>
</feature>
<dbReference type="Gene3D" id="3.60.40.10">
    <property type="entry name" value="PPM-type phosphatase domain"/>
    <property type="match status" value="1"/>
</dbReference>
<feature type="transmembrane region" description="Helical" evidence="2">
    <location>
        <begin position="430"/>
        <end position="453"/>
    </location>
</feature>
<dbReference type="InterPro" id="IPR001932">
    <property type="entry name" value="PPM-type_phosphatase-like_dom"/>
</dbReference>
<feature type="compositionally biased region" description="Low complexity" evidence="1">
    <location>
        <begin position="573"/>
        <end position="587"/>
    </location>
</feature>
<dbReference type="PATRIC" id="fig|656366.3.peg.3368"/>
<name>A0A0M4RDK8_9MICC</name>